<name>A0A174HBW7_9CLOT</name>
<dbReference type="PANTHER" id="PTHR46523:SF1">
    <property type="entry name" value="DCTP PYROPHOSPHATASE 1"/>
    <property type="match status" value="1"/>
</dbReference>
<organism evidence="1 2">
    <name type="scientific">Clostridium disporicum</name>
    <dbReference type="NCBI Taxonomy" id="84024"/>
    <lineage>
        <taxon>Bacteria</taxon>
        <taxon>Bacillati</taxon>
        <taxon>Bacillota</taxon>
        <taxon>Clostridia</taxon>
        <taxon>Eubacteriales</taxon>
        <taxon>Clostridiaceae</taxon>
        <taxon>Clostridium</taxon>
    </lineage>
</organism>
<dbReference type="GO" id="GO:0047429">
    <property type="term" value="F:nucleoside triphosphate diphosphatase activity"/>
    <property type="evidence" value="ECO:0007669"/>
    <property type="project" value="InterPro"/>
</dbReference>
<dbReference type="PANTHER" id="PTHR46523">
    <property type="entry name" value="DCTP PYROPHOSPHATASE 1"/>
    <property type="match status" value="1"/>
</dbReference>
<proteinExistence type="predicted"/>
<dbReference type="OrthoDB" id="9791898at2"/>
<dbReference type="GO" id="GO:0009143">
    <property type="term" value="P:nucleoside triphosphate catabolic process"/>
    <property type="evidence" value="ECO:0007669"/>
    <property type="project" value="InterPro"/>
</dbReference>
<dbReference type="STRING" id="84024.ERS852471_02432"/>
<keyword evidence="1" id="KW-0378">Hydrolase</keyword>
<evidence type="ECO:0000313" key="1">
    <source>
        <dbReference type="EMBL" id="CUO71781.1"/>
    </source>
</evidence>
<dbReference type="Proteomes" id="UP000095558">
    <property type="component" value="Unassembled WGS sequence"/>
</dbReference>
<protein>
    <submittedName>
        <fullName evidence="1">MazG nucleotide pyrophosphohydrolase</fullName>
    </submittedName>
</protein>
<dbReference type="InterPro" id="IPR052555">
    <property type="entry name" value="dCTP_Pyrophosphatase"/>
</dbReference>
<sequence length="105" mass="12525">MEKTINRIRKFRKDREWEQFHTPSNLSKAISIEAAELLEEFLWDNENYNKQNVEEELADVMVYCIHMADALNLDISEIINKKMDKNEKKYPVEKAKGNSKKYTEL</sequence>
<evidence type="ECO:0000313" key="2">
    <source>
        <dbReference type="Proteomes" id="UP000095558"/>
    </source>
</evidence>
<dbReference type="Gene3D" id="1.10.287.1080">
    <property type="entry name" value="MazG-like"/>
    <property type="match status" value="1"/>
</dbReference>
<dbReference type="InterPro" id="IPR025984">
    <property type="entry name" value="DCTPP"/>
</dbReference>
<reference evidence="1 2" key="1">
    <citation type="submission" date="2015-09" db="EMBL/GenBank/DDBJ databases">
        <authorList>
            <consortium name="Pathogen Informatics"/>
        </authorList>
    </citation>
    <scope>NUCLEOTIDE SEQUENCE [LARGE SCALE GENOMIC DNA]</scope>
    <source>
        <strain evidence="1 2">2789STDY5834855</strain>
    </source>
</reference>
<dbReference type="SUPFAM" id="SSF101386">
    <property type="entry name" value="all-alpha NTP pyrophosphatases"/>
    <property type="match status" value="1"/>
</dbReference>
<dbReference type="AlphaFoldDB" id="A0A174HBW7"/>
<dbReference type="Pfam" id="PF12643">
    <property type="entry name" value="MazG-like"/>
    <property type="match status" value="1"/>
</dbReference>
<dbReference type="PIRSF" id="PIRSF029826">
    <property type="entry name" value="UCP029826_pph"/>
    <property type="match status" value="1"/>
</dbReference>
<accession>A0A174HBW7</accession>
<gene>
    <name evidence="1" type="ORF">ERS852470_03162</name>
</gene>
<dbReference type="EMBL" id="CYZV01000043">
    <property type="protein sequence ID" value="CUO71781.1"/>
    <property type="molecule type" value="Genomic_DNA"/>
</dbReference>
<dbReference type="CDD" id="cd11537">
    <property type="entry name" value="NTP-PPase_RS21-C6_like"/>
    <property type="match status" value="1"/>
</dbReference>
<dbReference type="RefSeq" id="WP_055277765.1">
    <property type="nucleotide sequence ID" value="NZ_CYZV01000043.1"/>
</dbReference>